<dbReference type="Proteomes" id="UP001162640">
    <property type="component" value="Unassembled WGS sequence"/>
</dbReference>
<evidence type="ECO:0000313" key="1">
    <source>
        <dbReference type="EMBL" id="GMH88116.1"/>
    </source>
</evidence>
<evidence type="ECO:0000313" key="2">
    <source>
        <dbReference type="Proteomes" id="UP001162640"/>
    </source>
</evidence>
<comment type="caution">
    <text evidence="1">The sequence shown here is derived from an EMBL/GenBank/DDBJ whole genome shotgun (WGS) entry which is preliminary data.</text>
</comment>
<dbReference type="Gene3D" id="3.80.10.10">
    <property type="entry name" value="Ribonuclease Inhibitor"/>
    <property type="match status" value="1"/>
</dbReference>
<protein>
    <recommendedName>
        <fullName evidence="3">Leucine-rich repeat domain-containing protein</fullName>
    </recommendedName>
</protein>
<reference evidence="2" key="1">
    <citation type="journal article" date="2023" name="Commun. Biol.">
        <title>Genome analysis of Parmales, the sister group of diatoms, reveals the evolutionary specialization of diatoms from phago-mixotrophs to photoautotrophs.</title>
        <authorList>
            <person name="Ban H."/>
            <person name="Sato S."/>
            <person name="Yoshikawa S."/>
            <person name="Yamada K."/>
            <person name="Nakamura Y."/>
            <person name="Ichinomiya M."/>
            <person name="Sato N."/>
            <person name="Blanc-Mathieu R."/>
            <person name="Endo H."/>
            <person name="Kuwata A."/>
            <person name="Ogata H."/>
        </authorList>
    </citation>
    <scope>NUCLEOTIDE SEQUENCE [LARGE SCALE GENOMIC DNA]</scope>
</reference>
<name>A0A9W7BCK4_9STRA</name>
<sequence>MYTPEFRRNFVEFVQGDTLMTLRLATKGWNAAPDAFIDEGVRSGAIIVHDGNDIHWKIVENLKERRKIVTRVIFILNIAKVEDYDCWYAANLVAVDIPEGFESIGEFAFSHCHSLTTVSFPRTLTAIGSLAFADCHSLDNVDLLQSNLQELGQLAFLCCSELKSMTIPDSLQTLGTRDFLNCTKLVPSSIDVNNDNNTTSEVITYLRSKQTPS</sequence>
<dbReference type="EMBL" id="BLQM01000406">
    <property type="protein sequence ID" value="GMH88116.1"/>
    <property type="molecule type" value="Genomic_DNA"/>
</dbReference>
<dbReference type="Pfam" id="PF13306">
    <property type="entry name" value="LRR_5"/>
    <property type="match status" value="1"/>
</dbReference>
<dbReference type="InterPro" id="IPR026906">
    <property type="entry name" value="LRR_5"/>
</dbReference>
<dbReference type="PANTHER" id="PTHR45661">
    <property type="entry name" value="SURFACE ANTIGEN"/>
    <property type="match status" value="1"/>
</dbReference>
<dbReference type="AlphaFoldDB" id="A0A9W7BCK4"/>
<dbReference type="SUPFAM" id="SSF52058">
    <property type="entry name" value="L domain-like"/>
    <property type="match status" value="1"/>
</dbReference>
<proteinExistence type="predicted"/>
<dbReference type="InterPro" id="IPR053139">
    <property type="entry name" value="Surface_bspA-like"/>
</dbReference>
<gene>
    <name evidence="1" type="ORF">TL16_g11063</name>
</gene>
<evidence type="ECO:0008006" key="3">
    <source>
        <dbReference type="Google" id="ProtNLM"/>
    </source>
</evidence>
<dbReference type="InterPro" id="IPR032675">
    <property type="entry name" value="LRR_dom_sf"/>
</dbReference>
<organism evidence="1 2">
    <name type="scientific">Triparma laevis f. inornata</name>
    <dbReference type="NCBI Taxonomy" id="1714386"/>
    <lineage>
        <taxon>Eukaryota</taxon>
        <taxon>Sar</taxon>
        <taxon>Stramenopiles</taxon>
        <taxon>Ochrophyta</taxon>
        <taxon>Bolidophyceae</taxon>
        <taxon>Parmales</taxon>
        <taxon>Triparmaceae</taxon>
        <taxon>Triparma</taxon>
    </lineage>
</organism>
<accession>A0A9W7BCK4</accession>
<dbReference type="PANTHER" id="PTHR45661:SF3">
    <property type="entry name" value="IG-LIKE DOMAIN-CONTAINING PROTEIN"/>
    <property type="match status" value="1"/>
</dbReference>